<organism evidence="1 2">
    <name type="scientific">Microcoleus asticus IPMA8</name>
    <dbReference type="NCBI Taxonomy" id="2563858"/>
    <lineage>
        <taxon>Bacteria</taxon>
        <taxon>Bacillati</taxon>
        <taxon>Cyanobacteriota</taxon>
        <taxon>Cyanophyceae</taxon>
        <taxon>Oscillatoriophycideae</taxon>
        <taxon>Oscillatoriales</taxon>
        <taxon>Microcoleaceae</taxon>
        <taxon>Microcoleus</taxon>
        <taxon>Microcoleus asticus</taxon>
    </lineage>
</organism>
<name>A0ABX2D3I2_9CYAN</name>
<reference evidence="1 2" key="1">
    <citation type="journal article" date="2020" name="Sci. Rep.">
        <title>A novel cyanobacterial geosmin producer, revising GeoA distribution and dispersion patterns in Bacteria.</title>
        <authorList>
            <person name="Churro C."/>
            <person name="Semedo-Aguiar A.P."/>
            <person name="Silva A.D."/>
            <person name="Pereira-Leal J.B."/>
            <person name="Leite R.B."/>
        </authorList>
    </citation>
    <scope>NUCLEOTIDE SEQUENCE [LARGE SCALE GENOMIC DNA]</scope>
    <source>
        <strain evidence="1 2">IPMA8</strain>
    </source>
</reference>
<comment type="caution">
    <text evidence="1">The sequence shown here is derived from an EMBL/GenBank/DDBJ whole genome shotgun (WGS) entry which is preliminary data.</text>
</comment>
<dbReference type="EMBL" id="SRRZ01000088">
    <property type="protein sequence ID" value="NQE36527.1"/>
    <property type="molecule type" value="Genomic_DNA"/>
</dbReference>
<evidence type="ECO:0000313" key="2">
    <source>
        <dbReference type="Proteomes" id="UP000702425"/>
    </source>
</evidence>
<evidence type="ECO:0000313" key="1">
    <source>
        <dbReference type="EMBL" id="NQE36527.1"/>
    </source>
</evidence>
<dbReference type="Proteomes" id="UP000702425">
    <property type="component" value="Unassembled WGS sequence"/>
</dbReference>
<keyword evidence="2" id="KW-1185">Reference proteome</keyword>
<gene>
    <name evidence="1" type="ORF">E5S67_04292</name>
</gene>
<sequence>MDAYQYIYEADLCFSSVKFSFIQSASLQPIFISEMSIDRFG</sequence>
<accession>A0ABX2D3I2</accession>
<protein>
    <submittedName>
        <fullName evidence="1">Uncharacterized protein</fullName>
    </submittedName>
</protein>
<proteinExistence type="predicted"/>